<dbReference type="Gene3D" id="1.20.1310.10">
    <property type="entry name" value="Cullin Repeats"/>
    <property type="match status" value="1"/>
</dbReference>
<dbReference type="InterPro" id="IPR001373">
    <property type="entry name" value="Cullin_N"/>
</dbReference>
<dbReference type="WBParaSite" id="SPAL_0001514200.1">
    <property type="protein sequence ID" value="SPAL_0001514200.1"/>
    <property type="gene ID" value="SPAL_0001514200"/>
</dbReference>
<proteinExistence type="inferred from homology"/>
<comment type="similarity">
    <text evidence="1">Belongs to the cullin family.</text>
</comment>
<dbReference type="Pfam" id="PF00888">
    <property type="entry name" value="Cullin"/>
    <property type="match status" value="1"/>
</dbReference>
<dbReference type="AlphaFoldDB" id="A0A0N5CB79"/>
<keyword evidence="2" id="KW-0833">Ubl conjugation pathway</keyword>
<dbReference type="STRING" id="174720.A0A0N5CB79"/>
<dbReference type="Proteomes" id="UP000046392">
    <property type="component" value="Unplaced"/>
</dbReference>
<reference evidence="5" key="1">
    <citation type="submission" date="2017-02" db="UniProtKB">
        <authorList>
            <consortium name="WormBaseParasite"/>
        </authorList>
    </citation>
    <scope>IDENTIFICATION</scope>
</reference>
<feature type="domain" description="Cullin N-terminal" evidence="3">
    <location>
        <begin position="2"/>
        <end position="225"/>
    </location>
</feature>
<dbReference type="GO" id="GO:0006511">
    <property type="term" value="P:ubiquitin-dependent protein catabolic process"/>
    <property type="evidence" value="ECO:0007669"/>
    <property type="project" value="InterPro"/>
</dbReference>
<keyword evidence="4" id="KW-1185">Reference proteome</keyword>
<dbReference type="PANTHER" id="PTHR11932">
    <property type="entry name" value="CULLIN"/>
    <property type="match status" value="1"/>
</dbReference>
<evidence type="ECO:0000256" key="2">
    <source>
        <dbReference type="ARBA" id="ARBA00022786"/>
    </source>
</evidence>
<evidence type="ECO:0000313" key="5">
    <source>
        <dbReference type="WBParaSite" id="SPAL_0001514200.1"/>
    </source>
</evidence>
<evidence type="ECO:0000313" key="4">
    <source>
        <dbReference type="Proteomes" id="UP000046392"/>
    </source>
</evidence>
<dbReference type="InterPro" id="IPR016159">
    <property type="entry name" value="Cullin_repeat-like_dom_sf"/>
</dbReference>
<dbReference type="GO" id="GO:0031625">
    <property type="term" value="F:ubiquitin protein ligase binding"/>
    <property type="evidence" value="ECO:0007669"/>
    <property type="project" value="InterPro"/>
</dbReference>
<evidence type="ECO:0000259" key="3">
    <source>
        <dbReference type="Pfam" id="PF00888"/>
    </source>
</evidence>
<protein>
    <submittedName>
        <fullName evidence="5">Cullin domain-containing protein</fullName>
    </submittedName>
</protein>
<organism evidence="4 5">
    <name type="scientific">Strongyloides papillosus</name>
    <name type="common">Intestinal threadworm</name>
    <dbReference type="NCBI Taxonomy" id="174720"/>
    <lineage>
        <taxon>Eukaryota</taxon>
        <taxon>Metazoa</taxon>
        <taxon>Ecdysozoa</taxon>
        <taxon>Nematoda</taxon>
        <taxon>Chromadorea</taxon>
        <taxon>Rhabditida</taxon>
        <taxon>Tylenchina</taxon>
        <taxon>Panagrolaimomorpha</taxon>
        <taxon>Strongyloidoidea</taxon>
        <taxon>Strongyloididae</taxon>
        <taxon>Strongyloides</taxon>
    </lineage>
</organism>
<evidence type="ECO:0000256" key="1">
    <source>
        <dbReference type="ARBA" id="ARBA00006019"/>
    </source>
</evidence>
<sequence>MDRDDTEVKYVKSMLINKFKKHIVVPHSHSIGSLILDLIKRERQHETTDYSGLISPTIQFYIVFGMSDFDELRVQLKTEFSSDEIVSSLKGKIQGNLGLYIKLFEGKFLQETDTFYKELSIEYLHKHSISEYLAMVKKKLKEEQDRCIRYMVPHTIYPLNVTFNKVLIGEHIDILREGIDKVIVNGDYDDLIHIYNLCNDISAVKDKLGAVFRNNIVTYGMKFINNCY</sequence>
<accession>A0A0N5CB79</accession>
<dbReference type="InterPro" id="IPR045093">
    <property type="entry name" value="Cullin"/>
</dbReference>
<name>A0A0N5CB79_STREA</name>
<dbReference type="SUPFAM" id="SSF74788">
    <property type="entry name" value="Cullin repeat-like"/>
    <property type="match status" value="1"/>
</dbReference>